<evidence type="ECO:0000256" key="1">
    <source>
        <dbReference type="ARBA" id="ARBA00004651"/>
    </source>
</evidence>
<feature type="transmembrane region" description="Helical" evidence="7">
    <location>
        <begin position="54"/>
        <end position="71"/>
    </location>
</feature>
<dbReference type="PATRIC" id="fig|33935.3.peg.199"/>
<dbReference type="PANTHER" id="PTHR30151:SF38">
    <property type="entry name" value="ALIPHATIC SULFONATES TRANSPORT PERMEASE PROTEIN SSUC-RELATED"/>
    <property type="match status" value="1"/>
</dbReference>
<reference evidence="9 10" key="1">
    <citation type="submission" date="2015-07" db="EMBL/GenBank/DDBJ databases">
        <title>Genome sequencing project for genomic taxonomy and phylogenomics of Bacillus-like bacteria.</title>
        <authorList>
            <person name="Liu B."/>
            <person name="Wang J."/>
            <person name="Zhu Y."/>
            <person name="Liu G."/>
            <person name="Chen Q."/>
            <person name="Chen Z."/>
            <person name="Che J."/>
            <person name="Ge C."/>
            <person name="Shi H."/>
            <person name="Pan Z."/>
            <person name="Liu X."/>
        </authorList>
    </citation>
    <scope>NUCLEOTIDE SEQUENCE [LARGE SCALE GENOMIC DNA]</scope>
    <source>
        <strain evidence="9 10">DSM 54</strain>
    </source>
</reference>
<dbReference type="FunFam" id="1.10.3720.10:FF:000003">
    <property type="entry name" value="Aliphatic sulfonate ABC transporter permease"/>
    <property type="match status" value="1"/>
</dbReference>
<evidence type="ECO:0000256" key="6">
    <source>
        <dbReference type="ARBA" id="ARBA00023136"/>
    </source>
</evidence>
<protein>
    <submittedName>
        <fullName evidence="9">ABC transporter permease</fullName>
    </submittedName>
</protein>
<dbReference type="PROSITE" id="PS50928">
    <property type="entry name" value="ABC_TM1"/>
    <property type="match status" value="1"/>
</dbReference>
<comment type="subcellular location">
    <subcellularLocation>
        <location evidence="1 7">Cell membrane</location>
        <topology evidence="1 7">Multi-pass membrane protein</topology>
    </subcellularLocation>
</comment>
<dbReference type="CDD" id="cd06261">
    <property type="entry name" value="TM_PBP2"/>
    <property type="match status" value="1"/>
</dbReference>
<dbReference type="STRING" id="33935.ADM90_03925"/>
<keyword evidence="5 7" id="KW-1133">Transmembrane helix</keyword>
<dbReference type="SUPFAM" id="SSF161098">
    <property type="entry name" value="MetI-like"/>
    <property type="match status" value="1"/>
</dbReference>
<dbReference type="RefSeq" id="WP_053993747.1">
    <property type="nucleotide sequence ID" value="NZ_CP065643.1"/>
</dbReference>
<evidence type="ECO:0000256" key="2">
    <source>
        <dbReference type="ARBA" id="ARBA00022448"/>
    </source>
</evidence>
<feature type="transmembrane region" description="Helical" evidence="7">
    <location>
        <begin position="145"/>
        <end position="164"/>
    </location>
</feature>
<accession>A0A0M9DKW6</accession>
<keyword evidence="3" id="KW-1003">Cell membrane</keyword>
<evidence type="ECO:0000313" key="10">
    <source>
        <dbReference type="Proteomes" id="UP000037977"/>
    </source>
</evidence>
<dbReference type="InterPro" id="IPR035906">
    <property type="entry name" value="MetI-like_sf"/>
</dbReference>
<keyword evidence="2 7" id="KW-0813">Transport</keyword>
<evidence type="ECO:0000256" key="4">
    <source>
        <dbReference type="ARBA" id="ARBA00022692"/>
    </source>
</evidence>
<feature type="transmembrane region" description="Helical" evidence="7">
    <location>
        <begin position="185"/>
        <end position="215"/>
    </location>
</feature>
<feature type="transmembrane region" description="Helical" evidence="7">
    <location>
        <begin position="83"/>
        <end position="108"/>
    </location>
</feature>
<evidence type="ECO:0000256" key="3">
    <source>
        <dbReference type="ARBA" id="ARBA00022475"/>
    </source>
</evidence>
<dbReference type="InterPro" id="IPR000515">
    <property type="entry name" value="MetI-like"/>
</dbReference>
<keyword evidence="4 7" id="KW-0812">Transmembrane</keyword>
<keyword evidence="6 7" id="KW-0472">Membrane</keyword>
<comment type="caution">
    <text evidence="9">The sequence shown here is derived from an EMBL/GenBank/DDBJ whole genome shotgun (WGS) entry which is preliminary data.</text>
</comment>
<name>A0A0M9DKW6_9BACI</name>
<feature type="transmembrane region" description="Helical" evidence="7">
    <location>
        <begin position="24"/>
        <end position="42"/>
    </location>
</feature>
<organism evidence="9 10">
    <name type="scientific">Lysinibacillus macroides</name>
    <dbReference type="NCBI Taxonomy" id="33935"/>
    <lineage>
        <taxon>Bacteria</taxon>
        <taxon>Bacillati</taxon>
        <taxon>Bacillota</taxon>
        <taxon>Bacilli</taxon>
        <taxon>Bacillales</taxon>
        <taxon>Bacillaceae</taxon>
        <taxon>Lysinibacillus</taxon>
    </lineage>
</organism>
<feature type="domain" description="ABC transmembrane type-1" evidence="8">
    <location>
        <begin position="79"/>
        <end position="259"/>
    </location>
</feature>
<dbReference type="EMBL" id="LGCI01000005">
    <property type="protein sequence ID" value="KOY82496.1"/>
    <property type="molecule type" value="Genomic_DNA"/>
</dbReference>
<proteinExistence type="inferred from homology"/>
<dbReference type="Gene3D" id="1.10.3720.10">
    <property type="entry name" value="MetI-like"/>
    <property type="match status" value="1"/>
</dbReference>
<evidence type="ECO:0000313" key="9">
    <source>
        <dbReference type="EMBL" id="KOY82496.1"/>
    </source>
</evidence>
<evidence type="ECO:0000259" key="8">
    <source>
        <dbReference type="PROSITE" id="PS50928"/>
    </source>
</evidence>
<comment type="similarity">
    <text evidence="7">Belongs to the binding-protein-dependent transport system permease family.</text>
</comment>
<feature type="transmembrane region" description="Helical" evidence="7">
    <location>
        <begin position="235"/>
        <end position="260"/>
    </location>
</feature>
<dbReference type="GO" id="GO:0005886">
    <property type="term" value="C:plasma membrane"/>
    <property type="evidence" value="ECO:0007669"/>
    <property type="project" value="UniProtKB-SubCell"/>
</dbReference>
<dbReference type="PANTHER" id="PTHR30151">
    <property type="entry name" value="ALKANE SULFONATE ABC TRANSPORTER-RELATED, MEMBRANE SUBUNIT"/>
    <property type="match status" value="1"/>
</dbReference>
<dbReference type="Proteomes" id="UP000037977">
    <property type="component" value="Unassembled WGS sequence"/>
</dbReference>
<sequence length="276" mass="30866">MVSLTNKEVQTRANKQSIRSRREYWRKLALGSLLPVLLVIVWEVAGRNGLLNPLLLPTPSIIVTEFLYLWQHGQLLKHLEVSVWRALAGFLLGGGLGLLFGVLVGFSYKTQQLLDPTFQMLRMLPHLAVAPLFILWFGFDETSKLLLIAKGSFFPLYVNAFLGIRSLDAKLFEVAKVLQFKKWNLLTKLIIPSALPHIFLGIRLSLGIAWVGLVVAEMMGSTEGIGFLINDARSMSIVATVFAGIIIFAILGKLTDALVLSIERKTLRWHNNFTGR</sequence>
<evidence type="ECO:0000256" key="7">
    <source>
        <dbReference type="RuleBase" id="RU363032"/>
    </source>
</evidence>
<gene>
    <name evidence="9" type="ORF">ADM90_03925</name>
</gene>
<feature type="transmembrane region" description="Helical" evidence="7">
    <location>
        <begin position="120"/>
        <end position="139"/>
    </location>
</feature>
<dbReference type="AlphaFoldDB" id="A0A0M9DKW6"/>
<dbReference type="OrthoDB" id="9804353at2"/>
<keyword evidence="10" id="KW-1185">Reference proteome</keyword>
<dbReference type="GO" id="GO:0042918">
    <property type="term" value="P:alkanesulfonate transmembrane transport"/>
    <property type="evidence" value="ECO:0007669"/>
    <property type="project" value="UniProtKB-ARBA"/>
</dbReference>
<evidence type="ECO:0000256" key="5">
    <source>
        <dbReference type="ARBA" id="ARBA00022989"/>
    </source>
</evidence>
<dbReference type="Pfam" id="PF00528">
    <property type="entry name" value="BPD_transp_1"/>
    <property type="match status" value="1"/>
</dbReference>